<dbReference type="PRINTS" id="PR00946">
    <property type="entry name" value="HGSCAVENGER"/>
</dbReference>
<dbReference type="NCBIfam" id="NF033795">
    <property type="entry name" value="chaper_CopZ_Bs"/>
    <property type="match status" value="1"/>
</dbReference>
<dbReference type="PANTHER" id="PTHR46594">
    <property type="entry name" value="P-TYPE CATION-TRANSPORTING ATPASE"/>
    <property type="match status" value="1"/>
</dbReference>
<organism evidence="4 5">
    <name type="scientific">Alkalihalobacterium chitinilyticum</name>
    <dbReference type="NCBI Taxonomy" id="2980103"/>
    <lineage>
        <taxon>Bacteria</taxon>
        <taxon>Bacillati</taxon>
        <taxon>Bacillota</taxon>
        <taxon>Bacilli</taxon>
        <taxon>Bacillales</taxon>
        <taxon>Bacillaceae</taxon>
        <taxon>Alkalihalobacterium</taxon>
    </lineage>
</organism>
<dbReference type="SUPFAM" id="SSF55008">
    <property type="entry name" value="HMA, heavy metal-associated domain"/>
    <property type="match status" value="1"/>
</dbReference>
<reference evidence="4" key="1">
    <citation type="submission" date="2024-05" db="EMBL/GenBank/DDBJ databases">
        <title>Alkalihalobacillus sp. strain MEB203 novel alkaliphilic bacterium from Lonar Lake, India.</title>
        <authorList>
            <person name="Joshi A."/>
            <person name="Thite S."/>
            <person name="Mengade P."/>
        </authorList>
    </citation>
    <scope>NUCLEOTIDE SEQUENCE</scope>
    <source>
        <strain evidence="4">MEB 203</strain>
    </source>
</reference>
<dbReference type="PROSITE" id="PS50846">
    <property type="entry name" value="HMA_2"/>
    <property type="match status" value="1"/>
</dbReference>
<evidence type="ECO:0000259" key="3">
    <source>
        <dbReference type="PROSITE" id="PS50846"/>
    </source>
</evidence>
<proteinExistence type="predicted"/>
<dbReference type="EMBL" id="JAOTPO010000003">
    <property type="protein sequence ID" value="MDE5412859.1"/>
    <property type="molecule type" value="Genomic_DNA"/>
</dbReference>
<evidence type="ECO:0000256" key="2">
    <source>
        <dbReference type="ARBA" id="ARBA00022723"/>
    </source>
</evidence>
<dbReference type="InterPro" id="IPR049740">
    <property type="entry name" value="CopZ"/>
</dbReference>
<dbReference type="RefSeq" id="WP_275117490.1">
    <property type="nucleotide sequence ID" value="NZ_JAOTPO010000003.1"/>
</dbReference>
<dbReference type="InterPro" id="IPR017969">
    <property type="entry name" value="Heavy-metal-associated_CS"/>
</dbReference>
<dbReference type="PANTHER" id="PTHR46594:SF4">
    <property type="entry name" value="P-TYPE CATION-TRANSPORTING ATPASE"/>
    <property type="match status" value="1"/>
</dbReference>
<dbReference type="InterPro" id="IPR006121">
    <property type="entry name" value="HMA_dom"/>
</dbReference>
<dbReference type="InterPro" id="IPR001802">
    <property type="entry name" value="MerP/CopZ"/>
</dbReference>
<evidence type="ECO:0000256" key="1">
    <source>
        <dbReference type="ARBA" id="ARBA00015313"/>
    </source>
</evidence>
<dbReference type="CDD" id="cd00371">
    <property type="entry name" value="HMA"/>
    <property type="match status" value="1"/>
</dbReference>
<sequence>MMKETIKVNGMTCGHCKASVEGALTKLAGVVSAEVSLENKEVTVDFNEEQVTVEQLKTEIEDTGFDVA</sequence>
<dbReference type="Proteomes" id="UP001148125">
    <property type="component" value="Unassembled WGS sequence"/>
</dbReference>
<protein>
    <recommendedName>
        <fullName evidence="1">Copper chaperone CopZ</fullName>
    </recommendedName>
</protein>
<accession>A0ABT5VF67</accession>
<gene>
    <name evidence="4" type="primary">copZ</name>
    <name evidence="4" type="ORF">N7Z68_05640</name>
</gene>
<dbReference type="Gene3D" id="3.30.70.100">
    <property type="match status" value="1"/>
</dbReference>
<dbReference type="InterPro" id="IPR036163">
    <property type="entry name" value="HMA_dom_sf"/>
</dbReference>
<dbReference type="PROSITE" id="PS01047">
    <property type="entry name" value="HMA_1"/>
    <property type="match status" value="1"/>
</dbReference>
<feature type="domain" description="HMA" evidence="3">
    <location>
        <begin position="2"/>
        <end position="68"/>
    </location>
</feature>
<name>A0ABT5VF67_9BACI</name>
<comment type="caution">
    <text evidence="4">The sequence shown here is derived from an EMBL/GenBank/DDBJ whole genome shotgun (WGS) entry which is preliminary data.</text>
</comment>
<keyword evidence="2" id="KW-0479">Metal-binding</keyword>
<evidence type="ECO:0000313" key="4">
    <source>
        <dbReference type="EMBL" id="MDE5412859.1"/>
    </source>
</evidence>
<keyword evidence="5" id="KW-1185">Reference proteome</keyword>
<dbReference type="Pfam" id="PF00403">
    <property type="entry name" value="HMA"/>
    <property type="match status" value="1"/>
</dbReference>
<evidence type="ECO:0000313" key="5">
    <source>
        <dbReference type="Proteomes" id="UP001148125"/>
    </source>
</evidence>